<dbReference type="PROSITE" id="PS50088">
    <property type="entry name" value="ANK_REPEAT"/>
    <property type="match status" value="1"/>
</dbReference>
<comment type="caution">
    <text evidence="3">The sequence shown here is derived from an EMBL/GenBank/DDBJ whole genome shotgun (WGS) entry which is preliminary data.</text>
</comment>
<dbReference type="Gene3D" id="1.25.40.20">
    <property type="entry name" value="Ankyrin repeat-containing domain"/>
    <property type="match status" value="2"/>
</dbReference>
<organism evidence="3 4">
    <name type="scientific">Tritrichomonas foetus</name>
    <dbReference type="NCBI Taxonomy" id="1144522"/>
    <lineage>
        <taxon>Eukaryota</taxon>
        <taxon>Metamonada</taxon>
        <taxon>Parabasalia</taxon>
        <taxon>Tritrichomonadida</taxon>
        <taxon>Tritrichomonadidae</taxon>
        <taxon>Tritrichomonas</taxon>
    </lineage>
</organism>
<keyword evidence="1" id="KW-0040">ANK repeat</keyword>
<gene>
    <name evidence="3" type="ORF">TRFO_36519</name>
</gene>
<feature type="transmembrane region" description="Helical" evidence="2">
    <location>
        <begin position="63"/>
        <end position="86"/>
    </location>
</feature>
<dbReference type="InterPro" id="IPR036770">
    <property type="entry name" value="Ankyrin_rpt-contain_sf"/>
</dbReference>
<evidence type="ECO:0000313" key="3">
    <source>
        <dbReference type="EMBL" id="OHS97318.1"/>
    </source>
</evidence>
<dbReference type="Pfam" id="PF12796">
    <property type="entry name" value="Ank_2"/>
    <property type="match status" value="1"/>
</dbReference>
<dbReference type="InterPro" id="IPR002110">
    <property type="entry name" value="Ankyrin_rpt"/>
</dbReference>
<evidence type="ECO:0000256" key="2">
    <source>
        <dbReference type="SAM" id="Phobius"/>
    </source>
</evidence>
<reference evidence="3" key="1">
    <citation type="submission" date="2016-10" db="EMBL/GenBank/DDBJ databases">
        <authorList>
            <person name="Benchimol M."/>
            <person name="Almeida L.G."/>
            <person name="Vasconcelos A.T."/>
            <person name="Perreira-Neves A."/>
            <person name="Rosa I.A."/>
            <person name="Tasca T."/>
            <person name="Bogo M.R."/>
            <person name="de Souza W."/>
        </authorList>
    </citation>
    <scope>NUCLEOTIDE SEQUENCE [LARGE SCALE GENOMIC DNA]</scope>
    <source>
        <strain evidence="3">K</strain>
    </source>
</reference>
<dbReference type="AlphaFoldDB" id="A0A1J4JDP5"/>
<keyword evidence="2" id="KW-0472">Membrane</keyword>
<proteinExistence type="predicted"/>
<accession>A0A1J4JDP5</accession>
<evidence type="ECO:0000256" key="1">
    <source>
        <dbReference type="PROSITE-ProRule" id="PRU00023"/>
    </source>
</evidence>
<keyword evidence="2" id="KW-0812">Transmembrane</keyword>
<dbReference type="SUPFAM" id="SSF48403">
    <property type="entry name" value="Ankyrin repeat"/>
    <property type="match status" value="2"/>
</dbReference>
<dbReference type="SMART" id="SM00248">
    <property type="entry name" value="ANK"/>
    <property type="match status" value="7"/>
</dbReference>
<dbReference type="Pfam" id="PF00023">
    <property type="entry name" value="Ank"/>
    <property type="match status" value="1"/>
</dbReference>
<dbReference type="RefSeq" id="XP_068350455.1">
    <property type="nucleotide sequence ID" value="XM_068510874.1"/>
</dbReference>
<dbReference type="VEuPathDB" id="TrichDB:TRFO_36519"/>
<dbReference type="OrthoDB" id="10251692at2759"/>
<dbReference type="InterPro" id="IPR051616">
    <property type="entry name" value="Cul2-RING_E3_ligase_SR"/>
</dbReference>
<dbReference type="PANTHER" id="PTHR46224:SF64">
    <property type="entry name" value="IQ MOTIF AND ANKYRIN REPEAT DOMAIN-CONTAINING PROTEIN 1"/>
    <property type="match status" value="1"/>
</dbReference>
<dbReference type="Proteomes" id="UP000179807">
    <property type="component" value="Unassembled WGS sequence"/>
</dbReference>
<sequence>MVHVAAYYDSFEVLLYLQSLGLSLSKPSGSSYFPLHYACAGRAKECAAYILEQEPELARNDVFYFYLLCYTFDFYVLFSIFMFYFYFYDVPYQPLVLATFANSPEILKMLLDKGANVMSRKNVENHVFQQAIKSRSFECLVMLLQHQCKTDVTSTSTPLMLAITSGMSDAVEPLLKLGLDPYFVSPRGDTALSHACMAGDVKTVKLLCEKMDIIEIPSNGVENFSSIARFAVSSKNLEILKTVLEKGCDLNRYDYSSEVPADTIRGTITDDLAVKFVDMMVKYGFDINVRSEKRSTSFLDRLIEFATVGKYPKVCDYLLSHGADVRYKFADGTTLLDKVKKWKNARRQNQKIYYEIFCQYFPEIAEE</sequence>
<protein>
    <submittedName>
        <fullName evidence="3">Uncharacterized protein</fullName>
    </submittedName>
</protein>
<dbReference type="PANTHER" id="PTHR46224">
    <property type="entry name" value="ANKYRIN REPEAT FAMILY PROTEIN"/>
    <property type="match status" value="1"/>
</dbReference>
<name>A0A1J4JDP5_9EUKA</name>
<keyword evidence="4" id="KW-1185">Reference proteome</keyword>
<feature type="repeat" description="ANK" evidence="1">
    <location>
        <begin position="90"/>
        <end position="122"/>
    </location>
</feature>
<dbReference type="EMBL" id="MLAK01001124">
    <property type="protein sequence ID" value="OHS97318.1"/>
    <property type="molecule type" value="Genomic_DNA"/>
</dbReference>
<evidence type="ECO:0000313" key="4">
    <source>
        <dbReference type="Proteomes" id="UP000179807"/>
    </source>
</evidence>
<keyword evidence="2" id="KW-1133">Transmembrane helix</keyword>
<dbReference type="GeneID" id="94845578"/>